<name>A0AAD2HUG6_9AGAR</name>
<evidence type="ECO:0000259" key="8">
    <source>
        <dbReference type="Pfam" id="PF00432"/>
    </source>
</evidence>
<evidence type="ECO:0000256" key="7">
    <source>
        <dbReference type="ARBA" id="ARBA00022833"/>
    </source>
</evidence>
<evidence type="ECO:0000313" key="10">
    <source>
        <dbReference type="Proteomes" id="UP001295794"/>
    </source>
</evidence>
<dbReference type="EMBL" id="CAVNYO010000440">
    <property type="protein sequence ID" value="CAK5280367.1"/>
    <property type="molecule type" value="Genomic_DNA"/>
</dbReference>
<evidence type="ECO:0000256" key="4">
    <source>
        <dbReference type="ARBA" id="ARBA00022679"/>
    </source>
</evidence>
<keyword evidence="6" id="KW-0677">Repeat</keyword>
<evidence type="ECO:0000256" key="1">
    <source>
        <dbReference type="ARBA" id="ARBA00001947"/>
    </source>
</evidence>
<gene>
    <name evidence="9" type="ORF">MYCIT1_LOCUS30857</name>
</gene>
<dbReference type="Gene3D" id="1.50.10.20">
    <property type="match status" value="1"/>
</dbReference>
<keyword evidence="4" id="KW-0808">Transferase</keyword>
<reference evidence="9" key="1">
    <citation type="submission" date="2023-11" db="EMBL/GenBank/DDBJ databases">
        <authorList>
            <person name="De Vega J J."/>
            <person name="De Vega J J."/>
        </authorList>
    </citation>
    <scope>NUCLEOTIDE SEQUENCE</scope>
</reference>
<keyword evidence="7" id="KW-0862">Zinc</keyword>
<proteinExistence type="inferred from homology"/>
<dbReference type="PANTHER" id="PTHR11774:SF4">
    <property type="entry name" value="GERANYLGERANYL TRANSFERASE TYPE-1 SUBUNIT BETA"/>
    <property type="match status" value="1"/>
</dbReference>
<evidence type="ECO:0000256" key="3">
    <source>
        <dbReference type="ARBA" id="ARBA00022602"/>
    </source>
</evidence>
<accession>A0AAD2HUG6</accession>
<evidence type="ECO:0000256" key="2">
    <source>
        <dbReference type="ARBA" id="ARBA00010497"/>
    </source>
</evidence>
<feature type="domain" description="Prenyltransferase alpha-alpha toroid" evidence="8">
    <location>
        <begin position="15"/>
        <end position="321"/>
    </location>
</feature>
<dbReference type="Pfam" id="PF00432">
    <property type="entry name" value="Prenyltrans"/>
    <property type="match status" value="1"/>
</dbReference>
<dbReference type="GO" id="GO:0046872">
    <property type="term" value="F:metal ion binding"/>
    <property type="evidence" value="ECO:0007669"/>
    <property type="project" value="UniProtKB-KW"/>
</dbReference>
<evidence type="ECO:0000256" key="5">
    <source>
        <dbReference type="ARBA" id="ARBA00022723"/>
    </source>
</evidence>
<evidence type="ECO:0000313" key="9">
    <source>
        <dbReference type="EMBL" id="CAK5280367.1"/>
    </source>
</evidence>
<dbReference type="GO" id="GO:0005953">
    <property type="term" value="C:CAAX-protein geranylgeranyltransferase complex"/>
    <property type="evidence" value="ECO:0007669"/>
    <property type="project" value="TreeGrafter"/>
</dbReference>
<sequence>MHDSHTEEREPLPPLARSAHLMHVKRALAQLPGQQVSLDSSRMSIIFYCIGTMDLLGVLHQETTEMDRASWRSWVWEQYTGGSFGAGFRPGPFMSTNSPTPLLAPHIIMTYTALLCLALLRDDFTRLSRSGLAHFVKSCQKADGSFSAMPFGVGDCDLRNLYCAFGICALLKSWSSINVERAVAYIASCRTYEGGYGQTPGAEAHGGTTYLAIAALQMVTHSSRPRLSPSEKDRTIYWLVHNQDASGGFRGRTGKMPDACYCFWGGGALQILGEQDKVDAYAFVNFISACQFSYGGIAKAPGQYPDPYHTYLALAAAAMYTPLLSTSALAYGHNGWNVLAVGPFNPLFNAREEVVQWARQHIPCRL</sequence>
<dbReference type="InterPro" id="IPR008930">
    <property type="entry name" value="Terpenoid_cyclase/PrenylTrfase"/>
</dbReference>
<dbReference type="SUPFAM" id="SSF48239">
    <property type="entry name" value="Terpenoid cyclases/Protein prenyltransferases"/>
    <property type="match status" value="1"/>
</dbReference>
<organism evidence="9 10">
    <name type="scientific">Mycena citricolor</name>
    <dbReference type="NCBI Taxonomy" id="2018698"/>
    <lineage>
        <taxon>Eukaryota</taxon>
        <taxon>Fungi</taxon>
        <taxon>Dikarya</taxon>
        <taxon>Basidiomycota</taxon>
        <taxon>Agaricomycotina</taxon>
        <taxon>Agaricomycetes</taxon>
        <taxon>Agaricomycetidae</taxon>
        <taxon>Agaricales</taxon>
        <taxon>Marasmiineae</taxon>
        <taxon>Mycenaceae</taxon>
        <taxon>Mycena</taxon>
    </lineage>
</organism>
<comment type="similarity">
    <text evidence="2">Belongs to the protein prenyltransferase subunit beta family.</text>
</comment>
<dbReference type="AlphaFoldDB" id="A0AAD2HUG6"/>
<comment type="cofactor">
    <cofactor evidence="1">
        <name>Zn(2+)</name>
        <dbReference type="ChEBI" id="CHEBI:29105"/>
    </cofactor>
</comment>
<dbReference type="GO" id="GO:0004662">
    <property type="term" value="F:CAAX-protein geranylgeranyltransferase activity"/>
    <property type="evidence" value="ECO:0007669"/>
    <property type="project" value="TreeGrafter"/>
</dbReference>
<keyword evidence="10" id="KW-1185">Reference proteome</keyword>
<keyword evidence="5" id="KW-0479">Metal-binding</keyword>
<dbReference type="PANTHER" id="PTHR11774">
    <property type="entry name" value="GERANYLGERANYL TRANSFERASE TYPE BETA SUBUNIT"/>
    <property type="match status" value="1"/>
</dbReference>
<dbReference type="Proteomes" id="UP001295794">
    <property type="component" value="Unassembled WGS sequence"/>
</dbReference>
<comment type="caution">
    <text evidence="9">The sequence shown here is derived from an EMBL/GenBank/DDBJ whole genome shotgun (WGS) entry which is preliminary data.</text>
</comment>
<dbReference type="InterPro" id="IPR045089">
    <property type="entry name" value="PGGT1B-like"/>
</dbReference>
<keyword evidence="3" id="KW-0637">Prenyltransferase</keyword>
<protein>
    <recommendedName>
        <fullName evidence="8">Prenyltransferase alpha-alpha toroid domain-containing protein</fullName>
    </recommendedName>
</protein>
<evidence type="ECO:0000256" key="6">
    <source>
        <dbReference type="ARBA" id="ARBA00022737"/>
    </source>
</evidence>
<dbReference type="InterPro" id="IPR001330">
    <property type="entry name" value="Prenyltrans"/>
</dbReference>